<dbReference type="SUPFAM" id="SSF55073">
    <property type="entry name" value="Nucleotide cyclase"/>
    <property type="match status" value="1"/>
</dbReference>
<gene>
    <name evidence="10" type="ORF">SEMRO_2107_G314870.1</name>
</gene>
<dbReference type="GO" id="GO:0004383">
    <property type="term" value="F:guanylate cyclase activity"/>
    <property type="evidence" value="ECO:0007669"/>
    <property type="project" value="TreeGrafter"/>
</dbReference>
<dbReference type="Pfam" id="PF00211">
    <property type="entry name" value="Guanylate_cyc"/>
    <property type="match status" value="1"/>
</dbReference>
<evidence type="ECO:0000256" key="2">
    <source>
        <dbReference type="ARBA" id="ARBA00022692"/>
    </source>
</evidence>
<feature type="domain" description="Guanylate cyclase" evidence="9">
    <location>
        <begin position="553"/>
        <end position="687"/>
    </location>
</feature>
<dbReference type="PANTHER" id="PTHR11920:SF335">
    <property type="entry name" value="GUANYLATE CYCLASE"/>
    <property type="match status" value="1"/>
</dbReference>
<dbReference type="GO" id="GO:0005886">
    <property type="term" value="C:plasma membrane"/>
    <property type="evidence" value="ECO:0007669"/>
    <property type="project" value="TreeGrafter"/>
</dbReference>
<protein>
    <submittedName>
        <fullName evidence="10">Receptor-type guanylate cyclase gcy</fullName>
    </submittedName>
</protein>
<sequence length="785" mass="87556">MQNSTATGHDFQDEEEGRHPGDLSESHTATQPRSSRKEERDGIAKQEDRFVFVFRVLVMAVLVLSAIAVSVGVYFYVTNQEKAAFETKFDSDASKILESIGTTFEQTLGSTDAFITQLIAYAHYSDSTWPFITMPAFAIHATKLLKLSKAFYFSVYPFVEPSQHDEWIDYTNATNGWIHESLDIQANDEDWWGPKEQDFSHRHEIFATGGKARDGPFAYMNNFLPSWQVHPMVPSAGWGFPYNYDIWQIDSLAHAILYADKNKRVVVSPQVNAIYDPTSEESIAGAESQSNWASSFTHPDIDNSEPFSVITFPIYDSLESVKLDLSKNHTFVGVVTFSLYWRELIQKILPEGSNGAIVVFEDPCAPAFTYRLDGPEATFLGAGDLHDPVYDDMKHSARLPDIANVHGGKEGSYSTYTGLPIAEDFCTRTISVYPSQAMKEDHTTGDPVLFTVAAAFIFLFTSMIFIIYDFWVNRRQRIVMQQALASGSIVSSLFPKNVRQQLYKEEKDKKEKEKAAKDFLFVARSSTGTMGSTNEYSDLTSSRPIADHFQDTTILFADLRGFTAWSAKREPVEVFELLEAVYGRFDQIALRRRVFKVETIGDCYVAVTGIPTPQKRHAAIMARFASECLTALHQVTHSLAEKLGEDTKKLAMRVGLHSGSVTAGVLRGEKGCFQLFGDTVNTAARMEQNGSPDRIHVSQECANALRLDGKGKWVVPREDKIEAKGLGQLDTYWVVTSIGGLETMSHGTSFSSESPVDLRTSKQSPDLAITEDANQDLAETADVTV</sequence>
<dbReference type="GO" id="GO:0035556">
    <property type="term" value="P:intracellular signal transduction"/>
    <property type="evidence" value="ECO:0007669"/>
    <property type="project" value="InterPro"/>
</dbReference>
<dbReference type="EMBL" id="CAICTM010002105">
    <property type="protein sequence ID" value="CAB9527934.1"/>
    <property type="molecule type" value="Genomic_DNA"/>
</dbReference>
<comment type="subcellular location">
    <subcellularLocation>
        <location evidence="1">Membrane</location>
    </subcellularLocation>
</comment>
<name>A0A9N8EXT7_9STRA</name>
<dbReference type="GO" id="GO:0000166">
    <property type="term" value="F:nucleotide binding"/>
    <property type="evidence" value="ECO:0007669"/>
    <property type="project" value="UniProtKB-KW"/>
</dbReference>
<evidence type="ECO:0000256" key="4">
    <source>
        <dbReference type="ARBA" id="ARBA00022989"/>
    </source>
</evidence>
<dbReference type="InterPro" id="IPR050401">
    <property type="entry name" value="Cyclic_nucleotide_synthase"/>
</dbReference>
<evidence type="ECO:0000256" key="6">
    <source>
        <dbReference type="ARBA" id="ARBA00023239"/>
    </source>
</evidence>
<evidence type="ECO:0000313" key="11">
    <source>
        <dbReference type="Proteomes" id="UP001153069"/>
    </source>
</evidence>
<keyword evidence="2 8" id="KW-0812">Transmembrane</keyword>
<dbReference type="PANTHER" id="PTHR11920">
    <property type="entry name" value="GUANYLYL CYCLASE"/>
    <property type="match status" value="1"/>
</dbReference>
<keyword evidence="3" id="KW-0547">Nucleotide-binding</keyword>
<reference evidence="10" key="1">
    <citation type="submission" date="2020-06" db="EMBL/GenBank/DDBJ databases">
        <authorList>
            <consortium name="Plant Systems Biology data submission"/>
        </authorList>
    </citation>
    <scope>NUCLEOTIDE SEQUENCE</scope>
    <source>
        <strain evidence="10">D6</strain>
    </source>
</reference>
<comment type="caution">
    <text evidence="10">The sequence shown here is derived from an EMBL/GenBank/DDBJ whole genome shotgun (WGS) entry which is preliminary data.</text>
</comment>
<dbReference type="SMART" id="SM00044">
    <property type="entry name" value="CYCc"/>
    <property type="match status" value="1"/>
</dbReference>
<accession>A0A9N8EXT7</accession>
<keyword evidence="4 8" id="KW-1133">Transmembrane helix</keyword>
<keyword evidence="10" id="KW-0675">Receptor</keyword>
<dbReference type="AlphaFoldDB" id="A0A9N8EXT7"/>
<organism evidence="10 11">
    <name type="scientific">Seminavis robusta</name>
    <dbReference type="NCBI Taxonomy" id="568900"/>
    <lineage>
        <taxon>Eukaryota</taxon>
        <taxon>Sar</taxon>
        <taxon>Stramenopiles</taxon>
        <taxon>Ochrophyta</taxon>
        <taxon>Bacillariophyta</taxon>
        <taxon>Bacillariophyceae</taxon>
        <taxon>Bacillariophycidae</taxon>
        <taxon>Naviculales</taxon>
        <taxon>Naviculaceae</taxon>
        <taxon>Seminavis</taxon>
    </lineage>
</organism>
<dbReference type="Proteomes" id="UP001153069">
    <property type="component" value="Unassembled WGS sequence"/>
</dbReference>
<evidence type="ECO:0000256" key="1">
    <source>
        <dbReference type="ARBA" id="ARBA00004370"/>
    </source>
</evidence>
<proteinExistence type="predicted"/>
<dbReference type="GO" id="GO:0004016">
    <property type="term" value="F:adenylate cyclase activity"/>
    <property type="evidence" value="ECO:0007669"/>
    <property type="project" value="TreeGrafter"/>
</dbReference>
<evidence type="ECO:0000256" key="8">
    <source>
        <dbReference type="SAM" id="Phobius"/>
    </source>
</evidence>
<dbReference type="InterPro" id="IPR029787">
    <property type="entry name" value="Nucleotide_cyclase"/>
</dbReference>
<dbReference type="Gene3D" id="3.30.70.1230">
    <property type="entry name" value="Nucleotide cyclase"/>
    <property type="match status" value="1"/>
</dbReference>
<dbReference type="GO" id="GO:0001653">
    <property type="term" value="F:peptide receptor activity"/>
    <property type="evidence" value="ECO:0007669"/>
    <property type="project" value="TreeGrafter"/>
</dbReference>
<dbReference type="PROSITE" id="PS50125">
    <property type="entry name" value="GUANYLATE_CYCLASE_2"/>
    <property type="match status" value="1"/>
</dbReference>
<feature type="compositionally biased region" description="Basic and acidic residues" evidence="7">
    <location>
        <begin position="16"/>
        <end position="25"/>
    </location>
</feature>
<evidence type="ECO:0000256" key="3">
    <source>
        <dbReference type="ARBA" id="ARBA00022741"/>
    </source>
</evidence>
<evidence type="ECO:0000313" key="10">
    <source>
        <dbReference type="EMBL" id="CAB9527934.1"/>
    </source>
</evidence>
<feature type="region of interest" description="Disordered" evidence="7">
    <location>
        <begin position="746"/>
        <end position="785"/>
    </location>
</feature>
<keyword evidence="6" id="KW-0456">Lyase</keyword>
<evidence type="ECO:0000259" key="9">
    <source>
        <dbReference type="PROSITE" id="PS50125"/>
    </source>
</evidence>
<evidence type="ECO:0000256" key="7">
    <source>
        <dbReference type="SAM" id="MobiDB-lite"/>
    </source>
</evidence>
<evidence type="ECO:0000256" key="5">
    <source>
        <dbReference type="ARBA" id="ARBA00023136"/>
    </source>
</evidence>
<dbReference type="CDD" id="cd07302">
    <property type="entry name" value="CHD"/>
    <property type="match status" value="1"/>
</dbReference>
<dbReference type="GO" id="GO:0007168">
    <property type="term" value="P:receptor guanylyl cyclase signaling pathway"/>
    <property type="evidence" value="ECO:0007669"/>
    <property type="project" value="TreeGrafter"/>
</dbReference>
<keyword evidence="5 8" id="KW-0472">Membrane</keyword>
<dbReference type="OrthoDB" id="60033at2759"/>
<dbReference type="InterPro" id="IPR001054">
    <property type="entry name" value="A/G_cyclase"/>
</dbReference>
<keyword evidence="11" id="KW-1185">Reference proteome</keyword>
<feature type="region of interest" description="Disordered" evidence="7">
    <location>
        <begin position="1"/>
        <end position="41"/>
    </location>
</feature>
<feature type="transmembrane region" description="Helical" evidence="8">
    <location>
        <begin position="448"/>
        <end position="471"/>
    </location>
</feature>
<feature type="transmembrane region" description="Helical" evidence="8">
    <location>
        <begin position="50"/>
        <end position="77"/>
    </location>
</feature>